<feature type="compositionally biased region" description="Basic and acidic residues" evidence="1">
    <location>
        <begin position="211"/>
        <end position="228"/>
    </location>
</feature>
<proteinExistence type="predicted"/>
<protein>
    <submittedName>
        <fullName evidence="2">Uncharacterized protein</fullName>
    </submittedName>
</protein>
<keyword evidence="3" id="KW-1185">Reference proteome</keyword>
<gene>
    <name evidence="2" type="ORF">F5050DRAFT_1805978</name>
</gene>
<feature type="compositionally biased region" description="Basic and acidic residues" evidence="1">
    <location>
        <begin position="57"/>
        <end position="66"/>
    </location>
</feature>
<comment type="caution">
    <text evidence="2">The sequence shown here is derived from an EMBL/GenBank/DDBJ whole genome shotgun (WGS) entry which is preliminary data.</text>
</comment>
<feature type="region of interest" description="Disordered" evidence="1">
    <location>
        <begin position="196"/>
        <end position="245"/>
    </location>
</feature>
<name>A0ABQ8QIU2_9AGAR</name>
<evidence type="ECO:0000256" key="1">
    <source>
        <dbReference type="SAM" id="MobiDB-lite"/>
    </source>
</evidence>
<feature type="compositionally biased region" description="Basic and acidic residues" evidence="1">
    <location>
        <begin position="94"/>
        <end position="111"/>
    </location>
</feature>
<feature type="region of interest" description="Disordered" evidence="1">
    <location>
        <begin position="22"/>
        <end position="128"/>
    </location>
</feature>
<reference evidence="2" key="1">
    <citation type="submission" date="2022-08" db="EMBL/GenBank/DDBJ databases">
        <authorList>
            <consortium name="DOE Joint Genome Institute"/>
            <person name="Min B."/>
            <person name="Riley R."/>
            <person name="Sierra-Patev S."/>
            <person name="Naranjo-Ortiz M."/>
            <person name="Looney B."/>
            <person name="Konkel Z."/>
            <person name="Slot J.C."/>
            <person name="Sakamoto Y."/>
            <person name="Steenwyk J.L."/>
            <person name="Rokas A."/>
            <person name="Carro J."/>
            <person name="Camarero S."/>
            <person name="Ferreira P."/>
            <person name="Molpeceres G."/>
            <person name="Ruiz-Duenas F.J."/>
            <person name="Serrano A."/>
            <person name="Henrissat B."/>
            <person name="Drula E."/>
            <person name="Hughes K.W."/>
            <person name="Mata J.L."/>
            <person name="Ishikawa N.K."/>
            <person name="Vargas-Isla R."/>
            <person name="Ushijima S."/>
            <person name="Smith C.A."/>
            <person name="Ahrendt S."/>
            <person name="Andreopoulos W."/>
            <person name="He G."/>
            <person name="Labutti K."/>
            <person name="Lipzen A."/>
            <person name="Ng V."/>
            <person name="Sandor L."/>
            <person name="Barry K."/>
            <person name="Martinez A.T."/>
            <person name="Xiao Y."/>
            <person name="Gibbons J.G."/>
            <person name="Terashima K."/>
            <person name="Hibbett D.S."/>
            <person name="Grigoriev I.V."/>
        </authorList>
    </citation>
    <scope>NUCLEOTIDE SEQUENCE</scope>
    <source>
        <strain evidence="2">TFB10827</strain>
    </source>
</reference>
<evidence type="ECO:0000313" key="2">
    <source>
        <dbReference type="EMBL" id="KAJ3998441.1"/>
    </source>
</evidence>
<dbReference type="EMBL" id="MU790559">
    <property type="protein sequence ID" value="KAJ3998441.1"/>
    <property type="molecule type" value="Genomic_DNA"/>
</dbReference>
<feature type="compositionally biased region" description="Basic and acidic residues" evidence="1">
    <location>
        <begin position="23"/>
        <end position="32"/>
    </location>
</feature>
<dbReference type="Proteomes" id="UP001163828">
    <property type="component" value="Unassembled WGS sequence"/>
</dbReference>
<organism evidence="2 3">
    <name type="scientific">Lentinula boryana</name>
    <dbReference type="NCBI Taxonomy" id="40481"/>
    <lineage>
        <taxon>Eukaryota</taxon>
        <taxon>Fungi</taxon>
        <taxon>Dikarya</taxon>
        <taxon>Basidiomycota</taxon>
        <taxon>Agaricomycotina</taxon>
        <taxon>Agaricomycetes</taxon>
        <taxon>Agaricomycetidae</taxon>
        <taxon>Agaricales</taxon>
        <taxon>Marasmiineae</taxon>
        <taxon>Omphalotaceae</taxon>
        <taxon>Lentinula</taxon>
    </lineage>
</organism>
<evidence type="ECO:0000313" key="3">
    <source>
        <dbReference type="Proteomes" id="UP001163828"/>
    </source>
</evidence>
<accession>A0ABQ8QIU2</accession>
<sequence>MNITEGTVVARELPEVIVAFSPIRDEEFEPYRKKYPAPFSEDDIARNPIHNRLPLSHGRETYEQRSNEPPPQRDGNGGGGGGPPEPSDDGGAGDDNKDDRFSQHPTEEMEPRIAVPDKFNPRSLTGIGETYSYEPKTVLEEECLNEILRSSDQDLRTWESAGDAENRDTTKVTQAEGNARDIWLFRIAADEMIADSNEPSPEEHQNDDEIWDKHEQELPDNKDNHSEPEQWGGSQYESDPIDDDYMNDEHLGLMQDHHSPYSDYYEQLGMMGNYTEYEREDSQSIRSINSLEEIESITESEDIEDEGFIATQEPVKKRAPKSGTRPRQTTAENHCLAAFIEINGVKAFALFDSGSTANAISPDFARVAHLQMF</sequence>